<evidence type="ECO:0008006" key="5">
    <source>
        <dbReference type="Google" id="ProtNLM"/>
    </source>
</evidence>
<reference evidence="4" key="1">
    <citation type="journal article" date="2023" name="Mar. Drugs">
        <title>Gemmata algarum, a Novel Planctomycete Isolated from an Algal Mat, Displays Antimicrobial Activity.</title>
        <authorList>
            <person name="Kumar G."/>
            <person name="Kallscheuer N."/>
            <person name="Kashif M."/>
            <person name="Ahamad S."/>
            <person name="Jagadeeshwari U."/>
            <person name="Pannikurungottu S."/>
            <person name="Haufschild T."/>
            <person name="Kabuu M."/>
            <person name="Sasikala C."/>
            <person name="Jogler C."/>
            <person name="Ramana C."/>
        </authorList>
    </citation>
    <scope>NUCLEOTIDE SEQUENCE [LARGE SCALE GENOMIC DNA]</scope>
    <source>
        <strain evidence="4">JC673</strain>
    </source>
</reference>
<organism evidence="3 4">
    <name type="scientific">Gemmata algarum</name>
    <dbReference type="NCBI Taxonomy" id="2975278"/>
    <lineage>
        <taxon>Bacteria</taxon>
        <taxon>Pseudomonadati</taxon>
        <taxon>Planctomycetota</taxon>
        <taxon>Planctomycetia</taxon>
        <taxon>Gemmatales</taxon>
        <taxon>Gemmataceae</taxon>
        <taxon>Gemmata</taxon>
    </lineage>
</organism>
<name>A0ABU5F131_9BACT</name>
<keyword evidence="2" id="KW-0732">Signal</keyword>
<evidence type="ECO:0000256" key="2">
    <source>
        <dbReference type="SAM" id="SignalP"/>
    </source>
</evidence>
<dbReference type="Proteomes" id="UP001272242">
    <property type="component" value="Unassembled WGS sequence"/>
</dbReference>
<dbReference type="PROSITE" id="PS51257">
    <property type="entry name" value="PROKAR_LIPOPROTEIN"/>
    <property type="match status" value="1"/>
</dbReference>
<feature type="region of interest" description="Disordered" evidence="1">
    <location>
        <begin position="135"/>
        <end position="159"/>
    </location>
</feature>
<sequence length="159" mass="16320">MKIKTPVILAILAGATAALVGCGDSGPKLYPVKGTVRVDGKPASDAIVFLHRKGRDNPNEPVPHGTCGADGTFQLTSVKAGDGAQAGEYVVTVVWPDMSKAPDGNGGRPDLLKGAYEKAASSAIKATVEAKENQLPEIALTAPKQPAPKQPAPGIKTDK</sequence>
<dbReference type="RefSeq" id="WP_320687016.1">
    <property type="nucleotide sequence ID" value="NZ_JAXBLV010000178.1"/>
</dbReference>
<dbReference type="EMBL" id="JAXBLV010000178">
    <property type="protein sequence ID" value="MDY3560445.1"/>
    <property type="molecule type" value="Genomic_DNA"/>
</dbReference>
<evidence type="ECO:0000313" key="4">
    <source>
        <dbReference type="Proteomes" id="UP001272242"/>
    </source>
</evidence>
<feature type="chain" id="PRO_5047062196" description="Carboxypeptidase regulatory-like domain-containing protein" evidence="2">
    <location>
        <begin position="21"/>
        <end position="159"/>
    </location>
</feature>
<comment type="caution">
    <text evidence="3">The sequence shown here is derived from an EMBL/GenBank/DDBJ whole genome shotgun (WGS) entry which is preliminary data.</text>
</comment>
<proteinExistence type="predicted"/>
<keyword evidence="4" id="KW-1185">Reference proteome</keyword>
<protein>
    <recommendedName>
        <fullName evidence="5">Carboxypeptidase regulatory-like domain-containing protein</fullName>
    </recommendedName>
</protein>
<feature type="signal peptide" evidence="2">
    <location>
        <begin position="1"/>
        <end position="20"/>
    </location>
</feature>
<gene>
    <name evidence="3" type="ORF">R5W23_001679</name>
</gene>
<evidence type="ECO:0000256" key="1">
    <source>
        <dbReference type="SAM" id="MobiDB-lite"/>
    </source>
</evidence>
<evidence type="ECO:0000313" key="3">
    <source>
        <dbReference type="EMBL" id="MDY3560445.1"/>
    </source>
</evidence>
<accession>A0ABU5F131</accession>